<comment type="caution">
    <text evidence="1">The sequence shown here is derived from an EMBL/GenBank/DDBJ whole genome shotgun (WGS) entry which is preliminary data.</text>
</comment>
<dbReference type="RefSeq" id="WP_046369501.1">
    <property type="nucleotide sequence ID" value="NZ_BBWV01000002.1"/>
</dbReference>
<sequence length="97" mass="10821">MARSKSILLKNLSGHIGKEIVIRTIRGKTFVSKYPDMSGVVPSEEQLKYKSKFSEAVAYAQSIINDPVKKAAYPVREGKSVYHSAIKDFMNKQEDAA</sequence>
<accession>A0A0E9N0X0</accession>
<proteinExistence type="predicted"/>
<protein>
    <submittedName>
        <fullName evidence="1">Uncharacterized protein</fullName>
    </submittedName>
</protein>
<reference evidence="1 2" key="1">
    <citation type="submission" date="2015-04" db="EMBL/GenBank/DDBJ databases">
        <title>Whole genome shotgun sequence of Flavihumibacter petaseus NBRC 106054.</title>
        <authorList>
            <person name="Miyazawa S."/>
            <person name="Hosoyama A."/>
            <person name="Hashimoto M."/>
            <person name="Noguchi M."/>
            <person name="Tsuchikane K."/>
            <person name="Ohji S."/>
            <person name="Yamazoe A."/>
            <person name="Ichikawa N."/>
            <person name="Kimura A."/>
            <person name="Fujita N."/>
        </authorList>
    </citation>
    <scope>NUCLEOTIDE SEQUENCE [LARGE SCALE GENOMIC DNA]</scope>
    <source>
        <strain evidence="1 2">NBRC 106054</strain>
    </source>
</reference>
<keyword evidence="2" id="KW-1185">Reference proteome</keyword>
<evidence type="ECO:0000313" key="2">
    <source>
        <dbReference type="Proteomes" id="UP000033121"/>
    </source>
</evidence>
<evidence type="ECO:0000313" key="1">
    <source>
        <dbReference type="EMBL" id="GAO43657.1"/>
    </source>
</evidence>
<dbReference type="AlphaFoldDB" id="A0A0E9N0X0"/>
<dbReference type="EMBL" id="BBWV01000002">
    <property type="protein sequence ID" value="GAO43657.1"/>
    <property type="molecule type" value="Genomic_DNA"/>
</dbReference>
<organism evidence="1 2">
    <name type="scientific">Flavihumibacter petaseus NBRC 106054</name>
    <dbReference type="NCBI Taxonomy" id="1220578"/>
    <lineage>
        <taxon>Bacteria</taxon>
        <taxon>Pseudomonadati</taxon>
        <taxon>Bacteroidota</taxon>
        <taxon>Chitinophagia</taxon>
        <taxon>Chitinophagales</taxon>
        <taxon>Chitinophagaceae</taxon>
        <taxon>Flavihumibacter</taxon>
    </lineage>
</organism>
<dbReference type="OrthoDB" id="676604at2"/>
<name>A0A0E9N0X0_9BACT</name>
<gene>
    <name evidence="1" type="ORF">FPE01S_02_07630</name>
</gene>
<dbReference type="Proteomes" id="UP000033121">
    <property type="component" value="Unassembled WGS sequence"/>
</dbReference>
<dbReference type="STRING" id="1220578.FPE01S_02_07630"/>